<reference evidence="9 10" key="1">
    <citation type="journal article" date="2020" name="bioRxiv">
        <title>Metabolic contributions of an alphaproteobacterial endosymbiont in the apicomplexan Cardiosporidium cionae.</title>
        <authorList>
            <person name="Hunter E.S."/>
            <person name="Paight C.J."/>
            <person name="Lane C.E."/>
        </authorList>
    </citation>
    <scope>NUCLEOTIDE SEQUENCE [LARGE SCALE GENOMIC DNA]</scope>
    <source>
        <strain evidence="9">ESH_2018</strain>
    </source>
</reference>
<dbReference type="InterPro" id="IPR017441">
    <property type="entry name" value="Protein_kinase_ATP_BS"/>
</dbReference>
<comment type="similarity">
    <text evidence="7">Belongs to the protein kinase superfamily.</text>
</comment>
<dbReference type="InterPro" id="IPR008271">
    <property type="entry name" value="Ser/Thr_kinase_AS"/>
</dbReference>
<evidence type="ECO:0000256" key="6">
    <source>
        <dbReference type="PROSITE-ProRule" id="PRU10141"/>
    </source>
</evidence>
<evidence type="ECO:0000313" key="9">
    <source>
        <dbReference type="EMBL" id="KAF8817737.1"/>
    </source>
</evidence>
<dbReference type="InterPro" id="IPR050205">
    <property type="entry name" value="CDPK_Ser/Thr_kinases"/>
</dbReference>
<feature type="domain" description="Protein kinase" evidence="8">
    <location>
        <begin position="74"/>
        <end position="290"/>
    </location>
</feature>
<feature type="binding site" evidence="6">
    <location>
        <position position="107"/>
    </location>
    <ligand>
        <name>ATP</name>
        <dbReference type="ChEBI" id="CHEBI:30616"/>
    </ligand>
</feature>
<evidence type="ECO:0000256" key="5">
    <source>
        <dbReference type="ARBA" id="ARBA00022840"/>
    </source>
</evidence>
<dbReference type="InterPro" id="IPR000719">
    <property type="entry name" value="Prot_kinase_dom"/>
</dbReference>
<organism evidence="9 10">
    <name type="scientific">Cardiosporidium cionae</name>
    <dbReference type="NCBI Taxonomy" id="476202"/>
    <lineage>
        <taxon>Eukaryota</taxon>
        <taxon>Sar</taxon>
        <taxon>Alveolata</taxon>
        <taxon>Apicomplexa</taxon>
        <taxon>Aconoidasida</taxon>
        <taxon>Nephromycida</taxon>
        <taxon>Cardiosporidium</taxon>
    </lineage>
</organism>
<keyword evidence="4 9" id="KW-0418">Kinase</keyword>
<evidence type="ECO:0000256" key="2">
    <source>
        <dbReference type="ARBA" id="ARBA00022679"/>
    </source>
</evidence>
<dbReference type="PROSITE" id="PS00107">
    <property type="entry name" value="PROTEIN_KINASE_ATP"/>
    <property type="match status" value="1"/>
</dbReference>
<dbReference type="SMART" id="SM00220">
    <property type="entry name" value="S_TKc"/>
    <property type="match status" value="1"/>
</dbReference>
<dbReference type="EMBL" id="JADAQX010001689">
    <property type="protein sequence ID" value="KAF8817737.1"/>
    <property type="molecule type" value="Genomic_DNA"/>
</dbReference>
<accession>A0ABQ7J3R6</accession>
<feature type="non-terminal residue" evidence="9">
    <location>
        <position position="290"/>
    </location>
</feature>
<dbReference type="Gene3D" id="3.30.200.20">
    <property type="entry name" value="Phosphorylase Kinase, domain 1"/>
    <property type="match status" value="1"/>
</dbReference>
<dbReference type="InterPro" id="IPR011009">
    <property type="entry name" value="Kinase-like_dom_sf"/>
</dbReference>
<keyword evidence="3 6" id="KW-0547">Nucleotide-binding</keyword>
<dbReference type="SUPFAM" id="SSF56112">
    <property type="entry name" value="Protein kinase-like (PK-like)"/>
    <property type="match status" value="1"/>
</dbReference>
<gene>
    <name evidence="9" type="primary">CDPK3</name>
    <name evidence="9" type="ORF">IE077_000497</name>
</gene>
<dbReference type="PROSITE" id="PS00108">
    <property type="entry name" value="PROTEIN_KINASE_ST"/>
    <property type="match status" value="1"/>
</dbReference>
<proteinExistence type="inferred from homology"/>
<name>A0ABQ7J3R6_9APIC</name>
<evidence type="ECO:0000256" key="4">
    <source>
        <dbReference type="ARBA" id="ARBA00022777"/>
    </source>
</evidence>
<evidence type="ECO:0000313" key="10">
    <source>
        <dbReference type="Proteomes" id="UP000823046"/>
    </source>
</evidence>
<dbReference type="PANTHER" id="PTHR24349">
    <property type="entry name" value="SERINE/THREONINE-PROTEIN KINASE"/>
    <property type="match status" value="1"/>
</dbReference>
<evidence type="ECO:0000259" key="8">
    <source>
        <dbReference type="PROSITE" id="PS50011"/>
    </source>
</evidence>
<dbReference type="Gene3D" id="1.10.510.10">
    <property type="entry name" value="Transferase(Phosphotransferase) domain 1"/>
    <property type="match status" value="1"/>
</dbReference>
<dbReference type="GO" id="GO:0016301">
    <property type="term" value="F:kinase activity"/>
    <property type="evidence" value="ECO:0007669"/>
    <property type="project" value="UniProtKB-KW"/>
</dbReference>
<evidence type="ECO:0000256" key="1">
    <source>
        <dbReference type="ARBA" id="ARBA00022527"/>
    </source>
</evidence>
<sequence>MGCMASKTKAVVLAPGKSDSTKDKAAYNLVKMVSDGKQSGRDSIDSSTIVEKDSFKISPGMYITHKQGHLRDRYQKIKKLGTGAYGEVILCRDRITKSERAIKIIKKSSISTNVSPGSLIAEVEVLKRLDHPNIMKLYDFFEDRKQYFLVSEVYWGGELFDEIINRQKFLESDAANIMRQILSGCTYLHQHQIVHRDIKPENLLLDRKARDSLIKIVDFGLSAFFQGGGRKMRDRLGTAYYIAPEVLRKKYDEKCDIWSCGVILYILLCGYPPFSGHSDQEILRRVEKGR</sequence>
<keyword evidence="10" id="KW-1185">Reference proteome</keyword>
<protein>
    <submittedName>
        <fullName evidence="9">Calcium-dependent protein kinase CDPK3</fullName>
    </submittedName>
</protein>
<dbReference type="Proteomes" id="UP000823046">
    <property type="component" value="Unassembled WGS sequence"/>
</dbReference>
<comment type="caution">
    <text evidence="9">The sequence shown here is derived from an EMBL/GenBank/DDBJ whole genome shotgun (WGS) entry which is preliminary data.</text>
</comment>
<evidence type="ECO:0000256" key="7">
    <source>
        <dbReference type="RuleBase" id="RU000304"/>
    </source>
</evidence>
<keyword evidence="5 6" id="KW-0067">ATP-binding</keyword>
<evidence type="ECO:0000256" key="3">
    <source>
        <dbReference type="ARBA" id="ARBA00022741"/>
    </source>
</evidence>
<dbReference type="PROSITE" id="PS50011">
    <property type="entry name" value="PROTEIN_KINASE_DOM"/>
    <property type="match status" value="1"/>
</dbReference>
<dbReference type="CDD" id="cd05117">
    <property type="entry name" value="STKc_CAMK"/>
    <property type="match status" value="1"/>
</dbReference>
<keyword evidence="1 7" id="KW-0723">Serine/threonine-protein kinase</keyword>
<dbReference type="Pfam" id="PF00069">
    <property type="entry name" value="Pkinase"/>
    <property type="match status" value="1"/>
</dbReference>
<keyword evidence="2" id="KW-0808">Transferase</keyword>